<evidence type="ECO:0000256" key="1">
    <source>
        <dbReference type="ARBA" id="ARBA00001933"/>
    </source>
</evidence>
<sequence>MKSTSKRHPHGLGTRAIHAGQHPDSSTGAIMTPIYATSTYVQQSPGKHKGYEYSRTQNPTRMAYERCVAELEGGVAGFAFGSGLAAAATVLDLLDSGSHVIAMDDLYGGSYRLFERVRRRSAGLDFSFIDLNDGDALKAALKPSTRMIWAETPTNPMLKLVDLAKLAKFAKKHGLILVVDNTFCSPILQRPLEHGADLVVHSATKYLNGHSDMVGGIAVAGSAELAERMAFLQNSVGAIAGPFDSFLAMRGLKTLHLRMKAHCNGALELARWLEQHPAVKQVIYPGLKSHPQHRLAARQMDGFGGIISIELAGGGKGAHKMLKRCELFALAESLGGVESLIEQPSTMTHASIPVSRRRMLGITDGLIRLSVGLEDIVDLKSELEHSLA</sequence>
<dbReference type="InterPro" id="IPR015421">
    <property type="entry name" value="PyrdxlP-dep_Trfase_major"/>
</dbReference>
<comment type="caution">
    <text evidence="6">The sequence shown here is derived from an EMBL/GenBank/DDBJ whole genome shotgun (WGS) entry which is preliminary data.</text>
</comment>
<dbReference type="PROSITE" id="PS00868">
    <property type="entry name" value="CYS_MET_METAB_PP"/>
    <property type="match status" value="1"/>
</dbReference>
<dbReference type="Proteomes" id="UP001156627">
    <property type="component" value="Unassembled WGS sequence"/>
</dbReference>
<dbReference type="InterPro" id="IPR015424">
    <property type="entry name" value="PyrdxlP-dep_Trfase"/>
</dbReference>
<evidence type="ECO:0000256" key="5">
    <source>
        <dbReference type="SAM" id="MobiDB-lite"/>
    </source>
</evidence>
<organism evidence="6 7">
    <name type="scientific">Dyella flagellata</name>
    <dbReference type="NCBI Taxonomy" id="1867833"/>
    <lineage>
        <taxon>Bacteria</taxon>
        <taxon>Pseudomonadati</taxon>
        <taxon>Pseudomonadota</taxon>
        <taxon>Gammaproteobacteria</taxon>
        <taxon>Lysobacterales</taxon>
        <taxon>Rhodanobacteraceae</taxon>
        <taxon>Dyella</taxon>
    </lineage>
</organism>
<dbReference type="Gene3D" id="3.40.640.10">
    <property type="entry name" value="Type I PLP-dependent aspartate aminotransferase-like (Major domain)"/>
    <property type="match status" value="1"/>
</dbReference>
<dbReference type="PIRSF" id="PIRSF001434">
    <property type="entry name" value="CGS"/>
    <property type="match status" value="1"/>
</dbReference>
<dbReference type="SUPFAM" id="SSF53383">
    <property type="entry name" value="PLP-dependent transferases"/>
    <property type="match status" value="1"/>
</dbReference>
<evidence type="ECO:0000256" key="2">
    <source>
        <dbReference type="ARBA" id="ARBA00009077"/>
    </source>
</evidence>
<comment type="similarity">
    <text evidence="2 4">Belongs to the trans-sulfuration enzymes family.</text>
</comment>
<dbReference type="PANTHER" id="PTHR11808:SF15">
    <property type="entry name" value="CYSTATHIONINE GAMMA-LYASE"/>
    <property type="match status" value="1"/>
</dbReference>
<evidence type="ECO:0000313" key="6">
    <source>
        <dbReference type="EMBL" id="GLQ88077.1"/>
    </source>
</evidence>
<feature type="region of interest" description="Disordered" evidence="5">
    <location>
        <begin position="1"/>
        <end position="24"/>
    </location>
</feature>
<feature type="compositionally biased region" description="Basic residues" evidence="5">
    <location>
        <begin position="1"/>
        <end position="10"/>
    </location>
</feature>
<accession>A0ABQ5X9Y7</accession>
<gene>
    <name evidence="6" type="primary">metB_1</name>
    <name evidence="6" type="ORF">GCM10007898_16460</name>
</gene>
<evidence type="ECO:0000313" key="7">
    <source>
        <dbReference type="Proteomes" id="UP001156627"/>
    </source>
</evidence>
<dbReference type="CDD" id="cd00614">
    <property type="entry name" value="CGS_like"/>
    <property type="match status" value="1"/>
</dbReference>
<dbReference type="Pfam" id="PF01053">
    <property type="entry name" value="Cys_Met_Meta_PP"/>
    <property type="match status" value="1"/>
</dbReference>
<evidence type="ECO:0000256" key="4">
    <source>
        <dbReference type="RuleBase" id="RU362118"/>
    </source>
</evidence>
<proteinExistence type="inferred from homology"/>
<keyword evidence="7" id="KW-1185">Reference proteome</keyword>
<protein>
    <submittedName>
        <fullName evidence="6">Cystathionine gamma-synthase</fullName>
    </submittedName>
</protein>
<reference evidence="7" key="1">
    <citation type="journal article" date="2019" name="Int. J. Syst. Evol. Microbiol.">
        <title>The Global Catalogue of Microorganisms (GCM) 10K type strain sequencing project: providing services to taxonomists for standard genome sequencing and annotation.</title>
        <authorList>
            <consortium name="The Broad Institute Genomics Platform"/>
            <consortium name="The Broad Institute Genome Sequencing Center for Infectious Disease"/>
            <person name="Wu L."/>
            <person name="Ma J."/>
        </authorList>
    </citation>
    <scope>NUCLEOTIDE SEQUENCE [LARGE SCALE GENOMIC DNA]</scope>
    <source>
        <strain evidence="7">NBRC 111981</strain>
    </source>
</reference>
<dbReference type="Gene3D" id="3.90.1150.10">
    <property type="entry name" value="Aspartate Aminotransferase, domain 1"/>
    <property type="match status" value="1"/>
</dbReference>
<dbReference type="PANTHER" id="PTHR11808">
    <property type="entry name" value="TRANS-SULFURATION ENZYME FAMILY MEMBER"/>
    <property type="match status" value="1"/>
</dbReference>
<evidence type="ECO:0000256" key="3">
    <source>
        <dbReference type="ARBA" id="ARBA00022898"/>
    </source>
</evidence>
<dbReference type="InterPro" id="IPR054542">
    <property type="entry name" value="Cys_met_metab_PP"/>
</dbReference>
<comment type="cofactor">
    <cofactor evidence="1 4">
        <name>pyridoxal 5'-phosphate</name>
        <dbReference type="ChEBI" id="CHEBI:597326"/>
    </cofactor>
</comment>
<dbReference type="EMBL" id="BSOA01000014">
    <property type="protein sequence ID" value="GLQ88077.1"/>
    <property type="molecule type" value="Genomic_DNA"/>
</dbReference>
<name>A0ABQ5X9Y7_9GAMM</name>
<dbReference type="InterPro" id="IPR015422">
    <property type="entry name" value="PyrdxlP-dep_Trfase_small"/>
</dbReference>
<dbReference type="InterPro" id="IPR000277">
    <property type="entry name" value="Cys/Met-Metab_PyrdxlP-dep_enz"/>
</dbReference>
<keyword evidence="3 4" id="KW-0663">Pyridoxal phosphate</keyword>
<dbReference type="RefSeq" id="WP_284331522.1">
    <property type="nucleotide sequence ID" value="NZ_BSOA01000014.1"/>
</dbReference>